<name>A0A923LTV3_9FIRM</name>
<accession>A0A923LTV3</accession>
<dbReference type="InterPro" id="IPR013149">
    <property type="entry name" value="ADH-like_C"/>
</dbReference>
<dbReference type="SMART" id="SM00829">
    <property type="entry name" value="PKS_ER"/>
    <property type="match status" value="1"/>
</dbReference>
<reference evidence="6" key="1">
    <citation type="submission" date="2020-08" db="EMBL/GenBank/DDBJ databases">
        <title>Genome public.</title>
        <authorList>
            <person name="Liu C."/>
            <person name="Sun Q."/>
        </authorList>
    </citation>
    <scope>NUCLEOTIDE SEQUENCE</scope>
    <source>
        <strain evidence="6">NSJ-28</strain>
    </source>
</reference>
<keyword evidence="1 4" id="KW-0479">Metal-binding</keyword>
<evidence type="ECO:0000256" key="4">
    <source>
        <dbReference type="RuleBase" id="RU361277"/>
    </source>
</evidence>
<dbReference type="InterPro" id="IPR013154">
    <property type="entry name" value="ADH-like_N"/>
</dbReference>
<evidence type="ECO:0000313" key="7">
    <source>
        <dbReference type="Proteomes" id="UP000606499"/>
    </source>
</evidence>
<evidence type="ECO:0000256" key="1">
    <source>
        <dbReference type="ARBA" id="ARBA00022723"/>
    </source>
</evidence>
<evidence type="ECO:0000256" key="3">
    <source>
        <dbReference type="ARBA" id="ARBA00023002"/>
    </source>
</evidence>
<evidence type="ECO:0000256" key="2">
    <source>
        <dbReference type="ARBA" id="ARBA00022833"/>
    </source>
</evidence>
<dbReference type="Pfam" id="PF08240">
    <property type="entry name" value="ADH_N"/>
    <property type="match status" value="1"/>
</dbReference>
<dbReference type="Proteomes" id="UP000606499">
    <property type="component" value="Unassembled WGS sequence"/>
</dbReference>
<comment type="similarity">
    <text evidence="4">Belongs to the zinc-containing alcohol dehydrogenase family.</text>
</comment>
<dbReference type="PANTHER" id="PTHR43401:SF2">
    <property type="entry name" value="L-THREONINE 3-DEHYDROGENASE"/>
    <property type="match status" value="1"/>
</dbReference>
<organism evidence="6 7">
    <name type="scientific">Agathobaculum faecis</name>
    <dbReference type="NCBI Taxonomy" id="2763013"/>
    <lineage>
        <taxon>Bacteria</taxon>
        <taxon>Bacillati</taxon>
        <taxon>Bacillota</taxon>
        <taxon>Clostridia</taxon>
        <taxon>Eubacteriales</taxon>
        <taxon>Butyricicoccaceae</taxon>
        <taxon>Agathobaculum</taxon>
    </lineage>
</organism>
<protein>
    <submittedName>
        <fullName evidence="6">Alcohol dehydrogenase catalytic domain-containing protein</fullName>
    </submittedName>
</protein>
<dbReference type="InterPro" id="IPR020843">
    <property type="entry name" value="ER"/>
</dbReference>
<keyword evidence="2 4" id="KW-0862">Zinc</keyword>
<dbReference type="SUPFAM" id="SSF50129">
    <property type="entry name" value="GroES-like"/>
    <property type="match status" value="1"/>
</dbReference>
<dbReference type="EMBL" id="JACOPL010000004">
    <property type="protein sequence ID" value="MBC5725034.1"/>
    <property type="molecule type" value="Genomic_DNA"/>
</dbReference>
<keyword evidence="3" id="KW-0560">Oxidoreductase</keyword>
<dbReference type="GO" id="GO:0016491">
    <property type="term" value="F:oxidoreductase activity"/>
    <property type="evidence" value="ECO:0007669"/>
    <property type="project" value="UniProtKB-KW"/>
</dbReference>
<dbReference type="AlphaFoldDB" id="A0A923LTV3"/>
<dbReference type="InterPro" id="IPR036291">
    <property type="entry name" value="NAD(P)-bd_dom_sf"/>
</dbReference>
<dbReference type="PROSITE" id="PS00059">
    <property type="entry name" value="ADH_ZINC"/>
    <property type="match status" value="1"/>
</dbReference>
<keyword evidence="7" id="KW-1185">Reference proteome</keyword>
<feature type="domain" description="Enoyl reductase (ER)" evidence="5">
    <location>
        <begin position="10"/>
        <end position="343"/>
    </location>
</feature>
<comment type="cofactor">
    <cofactor evidence="4">
        <name>Zn(2+)</name>
        <dbReference type="ChEBI" id="CHEBI:29105"/>
    </cofactor>
</comment>
<dbReference type="Gene3D" id="3.40.50.720">
    <property type="entry name" value="NAD(P)-binding Rossmann-like Domain"/>
    <property type="match status" value="1"/>
</dbReference>
<dbReference type="PANTHER" id="PTHR43401">
    <property type="entry name" value="L-THREONINE 3-DEHYDROGENASE"/>
    <property type="match status" value="1"/>
</dbReference>
<evidence type="ECO:0000259" key="5">
    <source>
        <dbReference type="SMART" id="SM00829"/>
    </source>
</evidence>
<proteinExistence type="inferred from homology"/>
<dbReference type="RefSeq" id="WP_107630726.1">
    <property type="nucleotide sequence ID" value="NZ_JACOPL010000004.1"/>
</dbReference>
<dbReference type="Gene3D" id="3.90.180.10">
    <property type="entry name" value="Medium-chain alcohol dehydrogenases, catalytic domain"/>
    <property type="match status" value="1"/>
</dbReference>
<dbReference type="InterPro" id="IPR050129">
    <property type="entry name" value="Zn_alcohol_dh"/>
</dbReference>
<dbReference type="GO" id="GO:0008270">
    <property type="term" value="F:zinc ion binding"/>
    <property type="evidence" value="ECO:0007669"/>
    <property type="project" value="InterPro"/>
</dbReference>
<dbReference type="InterPro" id="IPR002328">
    <property type="entry name" value="ADH_Zn_CS"/>
</dbReference>
<dbReference type="InterPro" id="IPR011032">
    <property type="entry name" value="GroES-like_sf"/>
</dbReference>
<gene>
    <name evidence="6" type="ORF">H8S45_06130</name>
</gene>
<evidence type="ECO:0000313" key="6">
    <source>
        <dbReference type="EMBL" id="MBC5725034.1"/>
    </source>
</evidence>
<dbReference type="SUPFAM" id="SSF51735">
    <property type="entry name" value="NAD(P)-binding Rossmann-fold domains"/>
    <property type="match status" value="1"/>
</dbReference>
<dbReference type="Pfam" id="PF00107">
    <property type="entry name" value="ADH_zinc_N"/>
    <property type="match status" value="1"/>
</dbReference>
<comment type="caution">
    <text evidence="6">The sequence shown here is derived from an EMBL/GenBank/DDBJ whole genome shotgun (WGS) entry which is preliminary data.</text>
</comment>
<sequence>MLMSKEVIVTEPHKFEVREVPRPEAAGDYDVLVKMKACGVCGSDVHNYLGENPCASYPRIPGHENAGVVEAVGSKVTRVKQGDHVVLDLVVACGECYQCKIGRYNVCEHVRARGSSIDGGWREYFVVPENQCYVISPEIPWKDAALVEPFAIGGHCTGRGRVVPEDTVLILGAGTIGAIILQTCKAKGVKTVICCDINDSSLERAKTYGADYVINTKNEDLALRVQDITGGHGVTCAFDSACFPGSLTSLFAPGIMANAGRVVSLGFCTAPEQISSAMLDQRELDLIGSRMSAYQFEPTIERFEQHAFNLEGIATHFIPFSRIGEVFDKIEHPDPSVKKMVILFDEEDM</sequence>